<dbReference type="InterPro" id="IPR036514">
    <property type="entry name" value="SGNH_hydro_sf"/>
</dbReference>
<name>A0A7W5DRI1_9PORP</name>
<dbReference type="PANTHER" id="PTHR22901:SF0">
    <property type="entry name" value="SIALATE O-ACETYLESTERASE"/>
    <property type="match status" value="1"/>
</dbReference>
<protein>
    <submittedName>
        <fullName evidence="4">Sialate O-acetylesterase</fullName>
        <ecNumber evidence="4">3.1.1.53</ecNumber>
    </submittedName>
</protein>
<evidence type="ECO:0000256" key="1">
    <source>
        <dbReference type="ARBA" id="ARBA00022801"/>
    </source>
</evidence>
<organism evidence="4 5">
    <name type="scientific">Microbacter margulisiae</name>
    <dbReference type="NCBI Taxonomy" id="1350067"/>
    <lineage>
        <taxon>Bacteria</taxon>
        <taxon>Pseudomonadati</taxon>
        <taxon>Bacteroidota</taxon>
        <taxon>Bacteroidia</taxon>
        <taxon>Bacteroidales</taxon>
        <taxon>Porphyromonadaceae</taxon>
        <taxon>Microbacter</taxon>
    </lineage>
</organism>
<evidence type="ECO:0000313" key="5">
    <source>
        <dbReference type="Proteomes" id="UP000544222"/>
    </source>
</evidence>
<feature type="chain" id="PRO_5030607057" evidence="2">
    <location>
        <begin position="21"/>
        <end position="463"/>
    </location>
</feature>
<accession>A0A7W5DRI1</accession>
<dbReference type="InterPro" id="IPR039329">
    <property type="entry name" value="SIAE"/>
</dbReference>
<dbReference type="InterPro" id="IPR005181">
    <property type="entry name" value="SASA"/>
</dbReference>
<keyword evidence="5" id="KW-1185">Reference proteome</keyword>
<dbReference type="Proteomes" id="UP000544222">
    <property type="component" value="Unassembled WGS sequence"/>
</dbReference>
<dbReference type="GO" id="GO:0001681">
    <property type="term" value="F:sialate O-acetylesterase activity"/>
    <property type="evidence" value="ECO:0007669"/>
    <property type="project" value="UniProtKB-EC"/>
</dbReference>
<dbReference type="Pfam" id="PF03629">
    <property type="entry name" value="SASA"/>
    <property type="match status" value="1"/>
</dbReference>
<dbReference type="RefSeq" id="WP_183413451.1">
    <property type="nucleotide sequence ID" value="NZ_JACHYB010000001.1"/>
</dbReference>
<dbReference type="EC" id="3.1.1.53" evidence="4"/>
<keyword evidence="2" id="KW-0732">Signal</keyword>
<dbReference type="AlphaFoldDB" id="A0A7W5DRI1"/>
<gene>
    <name evidence="4" type="ORF">FHX64_001884</name>
</gene>
<keyword evidence="1 4" id="KW-0378">Hydrolase</keyword>
<reference evidence="4 5" key="1">
    <citation type="submission" date="2020-08" db="EMBL/GenBank/DDBJ databases">
        <title>Genomic Encyclopedia of Type Strains, Phase IV (KMG-IV): sequencing the most valuable type-strain genomes for metagenomic binning, comparative biology and taxonomic classification.</title>
        <authorList>
            <person name="Goeker M."/>
        </authorList>
    </citation>
    <scope>NUCLEOTIDE SEQUENCE [LARGE SCALE GENOMIC DNA]</scope>
    <source>
        <strain evidence="4 5">DSM 27471</strain>
    </source>
</reference>
<evidence type="ECO:0000313" key="4">
    <source>
        <dbReference type="EMBL" id="MBB3187721.1"/>
    </source>
</evidence>
<feature type="domain" description="Sialate O-acetylesterase" evidence="3">
    <location>
        <begin position="108"/>
        <end position="351"/>
    </location>
</feature>
<feature type="signal peptide" evidence="2">
    <location>
        <begin position="1"/>
        <end position="20"/>
    </location>
</feature>
<evidence type="ECO:0000256" key="2">
    <source>
        <dbReference type="SAM" id="SignalP"/>
    </source>
</evidence>
<dbReference type="PANTHER" id="PTHR22901">
    <property type="entry name" value="SIALATE O-ACETYLESTERASE"/>
    <property type="match status" value="1"/>
</dbReference>
<proteinExistence type="predicted"/>
<dbReference type="SUPFAM" id="SSF52266">
    <property type="entry name" value="SGNH hydrolase"/>
    <property type="match status" value="1"/>
</dbReference>
<dbReference type="GO" id="GO:0005975">
    <property type="term" value="P:carbohydrate metabolic process"/>
    <property type="evidence" value="ECO:0007669"/>
    <property type="project" value="TreeGrafter"/>
</dbReference>
<dbReference type="EMBL" id="JACHYB010000001">
    <property type="protein sequence ID" value="MBB3187721.1"/>
    <property type="molecule type" value="Genomic_DNA"/>
</dbReference>
<sequence>MKKVLFIALLVFPMLAVAQAQLRLPAILSDHAVMQANAKEKLWGWGSCTIPVKIICSWSPSDTISVMPAKDCSWETSVNTPQTAGGPYSITFINGRQRIVISDLLMGQTWLCSGQSNMQFNYTWGDLDAGNVLQTCKNNSIRFFELERNFGDYPDEDCQGKWEICDSTTMKSFSLIGYFFGKDLFDHLHQPVGLIGSYWGGTCVQAWTPRQAFRDTTLRRMAEDISPVSWAPVAYSTIYNAMIHPIINYTIAGTIWYQGENNTERPLYYGDLFKALITNWRKAFHDIFPFYYVQIAPFNGYPGINGALLREQQATALTLPKTGMITIGDLVNDTTNIHPKLKQAVANRLANLVIKEMYEGYGLLPYQPHLATMKIDKHKAILTIASYGKLSVKGKTIQSFQIAGADKVFYNAQAKLEKNGSIVVTSPYVKDPVAVRYCFTNAAVPNLFDTNGLPLVPFRTDRW</sequence>
<comment type="caution">
    <text evidence="4">The sequence shown here is derived from an EMBL/GenBank/DDBJ whole genome shotgun (WGS) entry which is preliminary data.</text>
</comment>
<evidence type="ECO:0000259" key="3">
    <source>
        <dbReference type="Pfam" id="PF03629"/>
    </source>
</evidence>
<dbReference type="Gene3D" id="3.40.50.1110">
    <property type="entry name" value="SGNH hydrolase"/>
    <property type="match status" value="1"/>
</dbReference>